<dbReference type="Proteomes" id="UP001516023">
    <property type="component" value="Unassembled WGS sequence"/>
</dbReference>
<evidence type="ECO:0000313" key="9">
    <source>
        <dbReference type="EMBL" id="KAL3780144.1"/>
    </source>
</evidence>
<proteinExistence type="inferred from homology"/>
<name>A0ABD3NW32_9STRA</name>
<dbReference type="SMART" id="SM00562">
    <property type="entry name" value="NDK"/>
    <property type="match status" value="1"/>
</dbReference>
<dbReference type="GO" id="GO:0004550">
    <property type="term" value="F:nucleoside diphosphate kinase activity"/>
    <property type="evidence" value="ECO:0007669"/>
    <property type="project" value="UniProtKB-EC"/>
</dbReference>
<dbReference type="InterPro" id="IPR036850">
    <property type="entry name" value="NDK-like_dom_sf"/>
</dbReference>
<dbReference type="EC" id="2.7.4.6" evidence="3"/>
<comment type="caution">
    <text evidence="9">The sequence shown here is derived from an EMBL/GenBank/DDBJ whole genome shotgun (WGS) entry which is preliminary data.</text>
</comment>
<dbReference type="InterPro" id="IPR001564">
    <property type="entry name" value="Nucleoside_diP_kinase"/>
</dbReference>
<evidence type="ECO:0000256" key="6">
    <source>
        <dbReference type="PROSITE-ProRule" id="PRU00706"/>
    </source>
</evidence>
<gene>
    <name evidence="9" type="ORF">HJC23_012590</name>
</gene>
<evidence type="ECO:0000256" key="4">
    <source>
        <dbReference type="ARBA" id="ARBA00022679"/>
    </source>
</evidence>
<evidence type="ECO:0000259" key="8">
    <source>
        <dbReference type="SMART" id="SM00562"/>
    </source>
</evidence>
<keyword evidence="5" id="KW-0418">Kinase</keyword>
<dbReference type="InterPro" id="IPR034907">
    <property type="entry name" value="NDK-like_dom"/>
</dbReference>
<dbReference type="AlphaFoldDB" id="A0ABD3NW32"/>
<evidence type="ECO:0000256" key="1">
    <source>
        <dbReference type="ARBA" id="ARBA00001946"/>
    </source>
</evidence>
<evidence type="ECO:0000313" key="10">
    <source>
        <dbReference type="Proteomes" id="UP001516023"/>
    </source>
</evidence>
<comment type="caution">
    <text evidence="6">Lacks conserved residue(s) required for the propagation of feature annotation.</text>
</comment>
<keyword evidence="4" id="KW-0808">Transferase</keyword>
<comment type="similarity">
    <text evidence="2 6 7">Belongs to the NDK family.</text>
</comment>
<protein>
    <recommendedName>
        <fullName evidence="3">nucleoside-diphosphate kinase</fullName>
        <ecNumber evidence="3">2.7.4.6</ecNumber>
    </recommendedName>
</protein>
<dbReference type="PROSITE" id="PS51374">
    <property type="entry name" value="NDPK_LIKE"/>
    <property type="match status" value="1"/>
</dbReference>
<accession>A0ABD3NW32</accession>
<evidence type="ECO:0000256" key="7">
    <source>
        <dbReference type="RuleBase" id="RU004011"/>
    </source>
</evidence>
<keyword evidence="10" id="KW-1185">Reference proteome</keyword>
<dbReference type="EMBL" id="JABMIG020000360">
    <property type="protein sequence ID" value="KAL3780144.1"/>
    <property type="molecule type" value="Genomic_DNA"/>
</dbReference>
<evidence type="ECO:0000256" key="3">
    <source>
        <dbReference type="ARBA" id="ARBA00012966"/>
    </source>
</evidence>
<sequence length="107" mass="12097">MEMAQTHYKDPLKKPFFPGLCKFFSSGPIICMCWEGKDIIKQGRQMLSETPLASKQGSIHGDYSIDLGRNICHGSGLPEEAAHELEMWFPEGVNDWGKTVDSWVYES</sequence>
<organism evidence="9 10">
    <name type="scientific">Cyclotella cryptica</name>
    <dbReference type="NCBI Taxonomy" id="29204"/>
    <lineage>
        <taxon>Eukaryota</taxon>
        <taxon>Sar</taxon>
        <taxon>Stramenopiles</taxon>
        <taxon>Ochrophyta</taxon>
        <taxon>Bacillariophyta</taxon>
        <taxon>Coscinodiscophyceae</taxon>
        <taxon>Thalassiosirophycidae</taxon>
        <taxon>Stephanodiscales</taxon>
        <taxon>Stephanodiscaceae</taxon>
        <taxon>Cyclotella</taxon>
    </lineage>
</organism>
<dbReference type="SUPFAM" id="SSF54919">
    <property type="entry name" value="Nucleoside diphosphate kinase, NDK"/>
    <property type="match status" value="1"/>
</dbReference>
<dbReference type="Gene3D" id="3.30.70.141">
    <property type="entry name" value="Nucleoside diphosphate kinase-like domain"/>
    <property type="match status" value="1"/>
</dbReference>
<reference evidence="9 10" key="1">
    <citation type="journal article" date="2020" name="G3 (Bethesda)">
        <title>Improved Reference Genome for Cyclotella cryptica CCMP332, a Model for Cell Wall Morphogenesis, Salinity Adaptation, and Lipid Production in Diatoms (Bacillariophyta).</title>
        <authorList>
            <person name="Roberts W.R."/>
            <person name="Downey K.M."/>
            <person name="Ruck E.C."/>
            <person name="Traller J.C."/>
            <person name="Alverson A.J."/>
        </authorList>
    </citation>
    <scope>NUCLEOTIDE SEQUENCE [LARGE SCALE GENOMIC DNA]</scope>
    <source>
        <strain evidence="9 10">CCMP332</strain>
    </source>
</reference>
<evidence type="ECO:0000256" key="2">
    <source>
        <dbReference type="ARBA" id="ARBA00008142"/>
    </source>
</evidence>
<feature type="domain" description="Nucleoside diphosphate kinase-like" evidence="8">
    <location>
        <begin position="1"/>
        <end position="95"/>
    </location>
</feature>
<dbReference type="Pfam" id="PF00334">
    <property type="entry name" value="NDK"/>
    <property type="match status" value="1"/>
</dbReference>
<dbReference type="PRINTS" id="PR01243">
    <property type="entry name" value="NUCDPKINASE"/>
</dbReference>
<comment type="cofactor">
    <cofactor evidence="1">
        <name>Mg(2+)</name>
        <dbReference type="ChEBI" id="CHEBI:18420"/>
    </cofactor>
</comment>
<dbReference type="PANTHER" id="PTHR11349">
    <property type="entry name" value="NUCLEOSIDE DIPHOSPHATE KINASE"/>
    <property type="match status" value="1"/>
</dbReference>
<evidence type="ECO:0000256" key="5">
    <source>
        <dbReference type="ARBA" id="ARBA00022777"/>
    </source>
</evidence>